<reference evidence="4" key="1">
    <citation type="submission" date="2022-12" db="EMBL/GenBank/DDBJ databases">
        <title>Chromosome-level genome assembly of the bean flower thrips Megalurothrips usitatus.</title>
        <authorList>
            <person name="Ma L."/>
            <person name="Liu Q."/>
            <person name="Li H."/>
            <person name="Cai W."/>
        </authorList>
    </citation>
    <scope>NUCLEOTIDE SEQUENCE</scope>
    <source>
        <strain evidence="4">Cailab_2022a</strain>
    </source>
</reference>
<dbReference type="GO" id="GO:0006508">
    <property type="term" value="P:proteolysis"/>
    <property type="evidence" value="ECO:0007669"/>
    <property type="project" value="UniProtKB-KW"/>
</dbReference>
<dbReference type="InterPro" id="IPR039537">
    <property type="entry name" value="Retrotran_Ty1/copia-like"/>
</dbReference>
<protein>
    <recommendedName>
        <fullName evidence="3">Integrase catalytic domain-containing protein</fullName>
    </recommendedName>
</protein>
<evidence type="ECO:0000256" key="1">
    <source>
        <dbReference type="ARBA" id="ARBA00022670"/>
    </source>
</evidence>
<feature type="compositionally biased region" description="Basic and acidic residues" evidence="2">
    <location>
        <begin position="139"/>
        <end position="148"/>
    </location>
</feature>
<dbReference type="GO" id="GO:0015074">
    <property type="term" value="P:DNA integration"/>
    <property type="evidence" value="ECO:0007669"/>
    <property type="project" value="InterPro"/>
</dbReference>
<proteinExistence type="predicted"/>
<feature type="domain" description="Integrase catalytic" evidence="3">
    <location>
        <begin position="486"/>
        <end position="662"/>
    </location>
</feature>
<dbReference type="AlphaFoldDB" id="A0AAV7X351"/>
<evidence type="ECO:0000259" key="3">
    <source>
        <dbReference type="PROSITE" id="PS50994"/>
    </source>
</evidence>
<keyword evidence="1" id="KW-0378">Hydrolase</keyword>
<dbReference type="GO" id="GO:0008233">
    <property type="term" value="F:peptidase activity"/>
    <property type="evidence" value="ECO:0007669"/>
    <property type="project" value="UniProtKB-KW"/>
</dbReference>
<dbReference type="SUPFAM" id="SSF53098">
    <property type="entry name" value="Ribonuclease H-like"/>
    <property type="match status" value="1"/>
</dbReference>
<gene>
    <name evidence="4" type="ORF">ONE63_011408</name>
</gene>
<keyword evidence="1" id="KW-0645">Protease</keyword>
<dbReference type="EMBL" id="JAPTSV010000800">
    <property type="protein sequence ID" value="KAJ1518982.1"/>
    <property type="molecule type" value="Genomic_DNA"/>
</dbReference>
<accession>A0AAV7X351</accession>
<dbReference type="Gene3D" id="3.30.420.10">
    <property type="entry name" value="Ribonuclease H-like superfamily/Ribonuclease H"/>
    <property type="match status" value="1"/>
</dbReference>
<dbReference type="InterPro" id="IPR012337">
    <property type="entry name" value="RNaseH-like_sf"/>
</dbReference>
<dbReference type="InterPro" id="IPR025724">
    <property type="entry name" value="GAG-pre-integrase_dom"/>
</dbReference>
<feature type="region of interest" description="Disordered" evidence="2">
    <location>
        <begin position="244"/>
        <end position="267"/>
    </location>
</feature>
<evidence type="ECO:0000313" key="5">
    <source>
        <dbReference type="Proteomes" id="UP001075354"/>
    </source>
</evidence>
<keyword evidence="5" id="KW-1185">Reference proteome</keyword>
<dbReference type="InterPro" id="IPR054722">
    <property type="entry name" value="PolX-like_BBD"/>
</dbReference>
<dbReference type="GO" id="GO:0003676">
    <property type="term" value="F:nucleic acid binding"/>
    <property type="evidence" value="ECO:0007669"/>
    <property type="project" value="InterPro"/>
</dbReference>
<dbReference type="Proteomes" id="UP001075354">
    <property type="component" value="Unassembled WGS sequence"/>
</dbReference>
<dbReference type="PANTHER" id="PTHR42648:SF28">
    <property type="entry name" value="TRANSPOSON-ENCODED PROTEIN WITH RIBONUCLEASE H-LIKE AND RETROVIRUS ZINC FINGER-LIKE DOMAINS"/>
    <property type="match status" value="1"/>
</dbReference>
<dbReference type="PANTHER" id="PTHR42648">
    <property type="entry name" value="TRANSPOSASE, PUTATIVE-RELATED"/>
    <property type="match status" value="1"/>
</dbReference>
<dbReference type="InterPro" id="IPR036397">
    <property type="entry name" value="RNaseH_sf"/>
</dbReference>
<feature type="region of interest" description="Disordered" evidence="2">
    <location>
        <begin position="139"/>
        <end position="214"/>
    </location>
</feature>
<dbReference type="InterPro" id="IPR001584">
    <property type="entry name" value="Integrase_cat-core"/>
</dbReference>
<dbReference type="Pfam" id="PF14223">
    <property type="entry name" value="Retrotran_gag_2"/>
    <property type="match status" value="1"/>
</dbReference>
<name>A0AAV7X351_9NEOP</name>
<evidence type="ECO:0000256" key="2">
    <source>
        <dbReference type="SAM" id="MobiDB-lite"/>
    </source>
</evidence>
<comment type="caution">
    <text evidence="4">The sequence shown here is derived from an EMBL/GenBank/DDBJ whole genome shotgun (WGS) entry which is preliminary data.</text>
</comment>
<organism evidence="4 5">
    <name type="scientific">Megalurothrips usitatus</name>
    <name type="common">bean blossom thrips</name>
    <dbReference type="NCBI Taxonomy" id="439358"/>
    <lineage>
        <taxon>Eukaryota</taxon>
        <taxon>Metazoa</taxon>
        <taxon>Ecdysozoa</taxon>
        <taxon>Arthropoda</taxon>
        <taxon>Hexapoda</taxon>
        <taxon>Insecta</taxon>
        <taxon>Pterygota</taxon>
        <taxon>Neoptera</taxon>
        <taxon>Paraneoptera</taxon>
        <taxon>Thysanoptera</taxon>
        <taxon>Terebrantia</taxon>
        <taxon>Thripoidea</taxon>
        <taxon>Thripidae</taxon>
        <taxon>Megalurothrips</taxon>
    </lineage>
</organism>
<evidence type="ECO:0000313" key="4">
    <source>
        <dbReference type="EMBL" id="KAJ1518982.1"/>
    </source>
</evidence>
<dbReference type="PROSITE" id="PS50994">
    <property type="entry name" value="INTEGRASE"/>
    <property type="match status" value="1"/>
</dbReference>
<dbReference type="Pfam" id="PF13976">
    <property type="entry name" value="gag_pre-integrs"/>
    <property type="match status" value="1"/>
</dbReference>
<dbReference type="Pfam" id="PF22936">
    <property type="entry name" value="Pol_BBD"/>
    <property type="match status" value="1"/>
</dbReference>
<dbReference type="Pfam" id="PF00665">
    <property type="entry name" value="rve"/>
    <property type="match status" value="1"/>
</dbReference>
<feature type="compositionally biased region" description="Gly residues" evidence="2">
    <location>
        <begin position="187"/>
        <end position="196"/>
    </location>
</feature>
<sequence length="730" mass="81499">MKRDFRAKSHIVFSVGSAALKYVRGSTTAFEAWQRLCAAFEDKGVHRRLALLDQLLDARQTNYSSLENYVYGVKEIVTKIQETGKPIEDGLSAMKLLKGLNAEYKWLRQLIERTRTIPDGSGDTILAFDTVVEELLPEAQKEDAEKSNKAAVAVPGSNMGASPRWQPYHRGGRGGFRGGRGGHRGGHSGLRGGRGGSQQTTPTDRQRGQKGTGTGAFPTCKFCKRSNHPERDCWFNPASPQYKLGGHAGASTSTSGQQRPAATGPPKWKVAIAKRACDEVGGDSTAKVLRADVETNSNKNISFYLDSGSVDNLISDLTCIKNYKTYPRESIECAGDQILHTEGAGTILLDPEHNNGLSEIQVKYVPGLSSNLLSVSTIAKSNLVTIFIDNFGGVFRRQDIEIKGKPILKALENNGTYKVNLNIVKNNTALKANLTGKNYSLWHKRFGHIGKNNLDNLKNGLVDGINAEITDGPNPCQTCLESKQIRAPLPNKGASRANKLLEIIHSDVCEVTDTPSWENYRYFVTFIDDHSRYTMVALLKTKDELFEKFRSYQRLVERHTENKIKILRSDNGTEYCNHQFNNFFKSEGIIRQLSVLDTPEQNGVSERANRTLLETVRALLKEAGLDSRYWAVALEMAVYLKNLKPTKAVEGMVPFQVWTGIKPNVEGLRILGCLAYVHVSRKKSKNYDEEKKGFKLLDLNQPQKNILWKEVLFLMKVDFQLKNKIQKELK</sequence>